<comment type="caution">
    <text evidence="1">The sequence shown here is derived from an EMBL/GenBank/DDBJ whole genome shotgun (WGS) entry which is preliminary data.</text>
</comment>
<reference evidence="1 2" key="1">
    <citation type="submission" date="2020-03" db="EMBL/GenBank/DDBJ databases">
        <title>WGS of actinomycetes isolated from Thailand.</title>
        <authorList>
            <person name="Thawai C."/>
        </authorList>
    </citation>
    <scope>NUCLEOTIDE SEQUENCE [LARGE SCALE GENOMIC DNA]</scope>
    <source>
        <strain evidence="1 2">HSS6-12</strain>
    </source>
</reference>
<dbReference type="Proteomes" id="UP000783871">
    <property type="component" value="Unassembled WGS sequence"/>
</dbReference>
<accession>A0ABX0ZF99</accession>
<evidence type="ECO:0000313" key="1">
    <source>
        <dbReference type="EMBL" id="NJP35224.1"/>
    </source>
</evidence>
<keyword evidence="2" id="KW-1185">Reference proteome</keyword>
<evidence type="ECO:0008006" key="3">
    <source>
        <dbReference type="Google" id="ProtNLM"/>
    </source>
</evidence>
<protein>
    <recommendedName>
        <fullName evidence="3">Aminoglycoside phosphotransferase family protein</fullName>
    </recommendedName>
</protein>
<dbReference type="EMBL" id="JAATEO010000037">
    <property type="protein sequence ID" value="NJP35224.1"/>
    <property type="molecule type" value="Genomic_DNA"/>
</dbReference>
<sequence>MPDEEPLPGGFVTDVVRVGGTVRRTPGPNADRVAALLRHLERVGADLAPRHLGFDEHGREVLS</sequence>
<proteinExistence type="predicted"/>
<gene>
    <name evidence="1" type="ORF">HCJ94_25420</name>
</gene>
<name>A0ABX0ZF99_9ACTN</name>
<evidence type="ECO:0000313" key="2">
    <source>
        <dbReference type="Proteomes" id="UP000783871"/>
    </source>
</evidence>
<organism evidence="1 2">
    <name type="scientific">Micromonospora thermarum</name>
    <dbReference type="NCBI Taxonomy" id="2720024"/>
    <lineage>
        <taxon>Bacteria</taxon>
        <taxon>Bacillati</taxon>
        <taxon>Actinomycetota</taxon>
        <taxon>Actinomycetes</taxon>
        <taxon>Micromonosporales</taxon>
        <taxon>Micromonosporaceae</taxon>
        <taxon>Micromonospora</taxon>
    </lineage>
</organism>